<evidence type="ECO:0000313" key="1">
    <source>
        <dbReference type="EMBL" id="KAJ7744628.1"/>
    </source>
</evidence>
<dbReference type="EMBL" id="JARKIB010000086">
    <property type="protein sequence ID" value="KAJ7744628.1"/>
    <property type="molecule type" value="Genomic_DNA"/>
</dbReference>
<evidence type="ECO:0000313" key="2">
    <source>
        <dbReference type="EMBL" id="KAJ7750649.1"/>
    </source>
</evidence>
<reference evidence="1" key="1">
    <citation type="submission" date="2023-03" db="EMBL/GenBank/DDBJ databases">
        <title>Massive genome expansion in bonnet fungi (Mycena s.s.) driven by repeated elements and novel gene families across ecological guilds.</title>
        <authorList>
            <consortium name="Lawrence Berkeley National Laboratory"/>
            <person name="Harder C.B."/>
            <person name="Miyauchi S."/>
            <person name="Viragh M."/>
            <person name="Kuo A."/>
            <person name="Thoen E."/>
            <person name="Andreopoulos B."/>
            <person name="Lu D."/>
            <person name="Skrede I."/>
            <person name="Drula E."/>
            <person name="Henrissat B."/>
            <person name="Morin E."/>
            <person name="Kohler A."/>
            <person name="Barry K."/>
            <person name="LaButti K."/>
            <person name="Morin E."/>
            <person name="Salamov A."/>
            <person name="Lipzen A."/>
            <person name="Mereny Z."/>
            <person name="Hegedus B."/>
            <person name="Baldrian P."/>
            <person name="Stursova M."/>
            <person name="Weitz H."/>
            <person name="Taylor A."/>
            <person name="Grigoriev I.V."/>
            <person name="Nagy L.G."/>
            <person name="Martin F."/>
            <person name="Kauserud H."/>
        </authorList>
    </citation>
    <scope>NUCLEOTIDE SEQUENCE</scope>
    <source>
        <strain evidence="1">CBHHK182m</strain>
    </source>
</reference>
<evidence type="ECO:0000313" key="3">
    <source>
        <dbReference type="Proteomes" id="UP001215598"/>
    </source>
</evidence>
<proteinExistence type="predicted"/>
<name>A0AAD7IK10_9AGAR</name>
<dbReference type="Proteomes" id="UP001215598">
    <property type="component" value="Unassembled WGS sequence"/>
</dbReference>
<keyword evidence="3" id="KW-1185">Reference proteome</keyword>
<organism evidence="1 3">
    <name type="scientific">Mycena metata</name>
    <dbReference type="NCBI Taxonomy" id="1033252"/>
    <lineage>
        <taxon>Eukaryota</taxon>
        <taxon>Fungi</taxon>
        <taxon>Dikarya</taxon>
        <taxon>Basidiomycota</taxon>
        <taxon>Agaricomycotina</taxon>
        <taxon>Agaricomycetes</taxon>
        <taxon>Agaricomycetidae</taxon>
        <taxon>Agaricales</taxon>
        <taxon>Marasmiineae</taxon>
        <taxon>Mycenaceae</taxon>
        <taxon>Mycena</taxon>
    </lineage>
</organism>
<sequence>MASMAERFKGPTVFVRWNDMFTCRPPDIRSWKIHKFHFTGTSLRSRVLATIRFPRPLQTTIRLHDGGSAGVPGVSSTLIVLNSEFIKSLVLGYSEDSRRFSIPGDELSIVLPNLTLPELTSITLNTDSIDSIVMSQFLARHKHIKSFEYYHSNRGADAIIAHALPHLTRIRSREPENLIHLLDIFKASPNLTNFGFDFDRSTFEKIAAQNVLLQRLRLRIEDIQLELHLPVGDMLPLDEHECTVVRSLTGVVAVKMDVPSGVVIQDMFPWLRLLPRLGGVEFGTLETPAGVDARRRFIQEVKAALSIEVVVPWWTGPEPI</sequence>
<protein>
    <submittedName>
        <fullName evidence="1">Uncharacterized protein</fullName>
    </submittedName>
</protein>
<accession>A0AAD7IK10</accession>
<dbReference type="EMBL" id="JARKIB010000065">
    <property type="protein sequence ID" value="KAJ7750649.1"/>
    <property type="molecule type" value="Genomic_DNA"/>
</dbReference>
<dbReference type="AlphaFoldDB" id="A0AAD7IK10"/>
<gene>
    <name evidence="2" type="ORF">B0H16DRAFT_1887797</name>
    <name evidence="1" type="ORF">B0H16DRAFT_1889584</name>
</gene>
<comment type="caution">
    <text evidence="1">The sequence shown here is derived from an EMBL/GenBank/DDBJ whole genome shotgun (WGS) entry which is preliminary data.</text>
</comment>